<keyword evidence="1" id="KW-0812">Transmembrane</keyword>
<accession>A0A562QMF1</accession>
<reference evidence="2 3" key="1">
    <citation type="journal article" date="2015" name="Stand. Genomic Sci.">
        <title>Genomic Encyclopedia of Bacterial and Archaeal Type Strains, Phase III: the genomes of soil and plant-associated and newly described type strains.</title>
        <authorList>
            <person name="Whitman W.B."/>
            <person name="Woyke T."/>
            <person name="Klenk H.P."/>
            <person name="Zhou Y."/>
            <person name="Lilburn T.G."/>
            <person name="Beck B.J."/>
            <person name="De Vos P."/>
            <person name="Vandamme P."/>
            <person name="Eisen J.A."/>
            <person name="Garrity G."/>
            <person name="Hugenholtz P."/>
            <person name="Kyrpides N.C."/>
        </authorList>
    </citation>
    <scope>NUCLEOTIDE SEQUENCE [LARGE SCALE GENOMIC DNA]</scope>
    <source>
        <strain evidence="2 3">CGMCC 1.10116</strain>
    </source>
</reference>
<evidence type="ECO:0000256" key="1">
    <source>
        <dbReference type="SAM" id="Phobius"/>
    </source>
</evidence>
<sequence length="58" mass="6721">MSTLELWIPLLGEYGFPVMVTFYLLHRLEQKLDNVTAAVEHLPTKLSESHKQGIRQIK</sequence>
<dbReference type="Pfam" id="PF12841">
    <property type="entry name" value="YvrJ"/>
    <property type="match status" value="1"/>
</dbReference>
<comment type="caution">
    <text evidence="2">The sequence shown here is derived from an EMBL/GenBank/DDBJ whole genome shotgun (WGS) entry which is preliminary data.</text>
</comment>
<organism evidence="2 3">
    <name type="scientific">Halalkalibacter nanhaiisediminis</name>
    <dbReference type="NCBI Taxonomy" id="688079"/>
    <lineage>
        <taxon>Bacteria</taxon>
        <taxon>Bacillati</taxon>
        <taxon>Bacillota</taxon>
        <taxon>Bacilli</taxon>
        <taxon>Bacillales</taxon>
        <taxon>Bacillaceae</taxon>
        <taxon>Halalkalibacter</taxon>
    </lineage>
</organism>
<evidence type="ECO:0000313" key="2">
    <source>
        <dbReference type="EMBL" id="TWI57853.1"/>
    </source>
</evidence>
<name>A0A562QMF1_9BACI</name>
<dbReference type="AlphaFoldDB" id="A0A562QMF1"/>
<dbReference type="OrthoDB" id="2662123at2"/>
<dbReference type="EMBL" id="VLKZ01000003">
    <property type="protein sequence ID" value="TWI57853.1"/>
    <property type="molecule type" value="Genomic_DNA"/>
</dbReference>
<keyword evidence="1" id="KW-1133">Transmembrane helix</keyword>
<gene>
    <name evidence="2" type="ORF">IQ10_01182</name>
</gene>
<keyword evidence="1" id="KW-0472">Membrane</keyword>
<dbReference type="RefSeq" id="WP_144449547.1">
    <property type="nucleotide sequence ID" value="NZ_VLKZ01000003.1"/>
</dbReference>
<keyword evidence="3" id="KW-1185">Reference proteome</keyword>
<protein>
    <submittedName>
        <fullName evidence="2">YvrJ-like protein</fullName>
    </submittedName>
</protein>
<dbReference type="Proteomes" id="UP000315711">
    <property type="component" value="Unassembled WGS sequence"/>
</dbReference>
<evidence type="ECO:0000313" key="3">
    <source>
        <dbReference type="Proteomes" id="UP000315711"/>
    </source>
</evidence>
<proteinExistence type="predicted"/>
<dbReference type="InterPro" id="IPR024419">
    <property type="entry name" value="YvrJ"/>
</dbReference>
<feature type="transmembrane region" description="Helical" evidence="1">
    <location>
        <begin position="6"/>
        <end position="25"/>
    </location>
</feature>